<reference evidence="2" key="1">
    <citation type="submission" date="2021-01" db="EMBL/GenBank/DDBJ databases">
        <authorList>
            <person name="Corre E."/>
            <person name="Pelletier E."/>
            <person name="Niang G."/>
            <person name="Scheremetjew M."/>
            <person name="Finn R."/>
            <person name="Kale V."/>
            <person name="Holt S."/>
            <person name="Cochrane G."/>
            <person name="Meng A."/>
            <person name="Brown T."/>
            <person name="Cohen L."/>
        </authorList>
    </citation>
    <scope>NUCLEOTIDE SEQUENCE</scope>
    <source>
        <strain evidence="2">RCC1130</strain>
    </source>
</reference>
<evidence type="ECO:0000256" key="1">
    <source>
        <dbReference type="SAM" id="SignalP"/>
    </source>
</evidence>
<feature type="chain" id="PRO_5031503696" evidence="1">
    <location>
        <begin position="23"/>
        <end position="266"/>
    </location>
</feature>
<proteinExistence type="predicted"/>
<dbReference type="AlphaFoldDB" id="A0A7S0P5T1"/>
<gene>
    <name evidence="2" type="ORF">CLEP1334_LOCUS28769</name>
</gene>
<dbReference type="EMBL" id="HBER01057634">
    <property type="protein sequence ID" value="CAD8553478.1"/>
    <property type="molecule type" value="Transcribed_RNA"/>
</dbReference>
<evidence type="ECO:0000313" key="2">
    <source>
        <dbReference type="EMBL" id="CAD8553478.1"/>
    </source>
</evidence>
<sequence>MAHLSQMASLILLLAAPSPTASFARCGPPSVCGQAHRTAPAVRHGQSLMLAKGRTRNARKSGGKVTTTFNLKRSMESAMLAYRSFRPPGSALPEEHRHRCADVYVHAVGSSSFYFVGKVAGCAAEVGASEAVVLQKRVILEHAKLLQPVLADAERMGRQLQLWLAPPNSEVRVAQKKQGLSCAATVRVTPELRAAAAAAPLCGFEPEVLDRENPSGFRVALPPDGQPEEGSELQVNFVAPGSAELEEIARRGTVDGKPVVAVGGDL</sequence>
<feature type="signal peptide" evidence="1">
    <location>
        <begin position="1"/>
        <end position="22"/>
    </location>
</feature>
<keyword evidence="1" id="KW-0732">Signal</keyword>
<name>A0A7S0P5T1_9EUKA</name>
<accession>A0A7S0P5T1</accession>
<organism evidence="2">
    <name type="scientific">Calcidiscus leptoporus</name>
    <dbReference type="NCBI Taxonomy" id="127549"/>
    <lineage>
        <taxon>Eukaryota</taxon>
        <taxon>Haptista</taxon>
        <taxon>Haptophyta</taxon>
        <taxon>Prymnesiophyceae</taxon>
        <taxon>Coccolithales</taxon>
        <taxon>Calcidiscaceae</taxon>
        <taxon>Calcidiscus</taxon>
    </lineage>
</organism>
<protein>
    <submittedName>
        <fullName evidence="2">Uncharacterized protein</fullName>
    </submittedName>
</protein>